<proteinExistence type="predicted"/>
<dbReference type="PANTHER" id="PTHR28255:SF1">
    <property type="entry name" value="UPF0303 PROTEIN YBR137W"/>
    <property type="match status" value="1"/>
</dbReference>
<dbReference type="InterPro" id="IPR038084">
    <property type="entry name" value="PduO/GlcC-like_sf"/>
</dbReference>
<accession>A0A1I6LE88</accession>
<dbReference type="PANTHER" id="PTHR28255">
    <property type="match status" value="1"/>
</dbReference>
<dbReference type="SUPFAM" id="SSF143744">
    <property type="entry name" value="GlcG-like"/>
    <property type="match status" value="1"/>
</dbReference>
<dbReference type="PIRSF" id="PIRSF008757">
    <property type="entry name" value="UCP008757"/>
    <property type="match status" value="1"/>
</dbReference>
<dbReference type="NCBIfam" id="NF002696">
    <property type="entry name" value="PRK02487.1-5"/>
    <property type="match status" value="1"/>
</dbReference>
<protein>
    <submittedName>
        <fullName evidence="1">Uncharacterized protein, UPF0303 family</fullName>
    </submittedName>
</protein>
<gene>
    <name evidence="1" type="ORF">SAMN05421771_0616</name>
</gene>
<name>A0A1I6LE88_9BACT</name>
<dbReference type="InterPro" id="IPR010371">
    <property type="entry name" value="YBR137W-like"/>
</dbReference>
<dbReference type="STRING" id="474950.SAMN05421771_0616"/>
<dbReference type="Gene3D" id="3.30.450.150">
    <property type="entry name" value="Haem-degrading domain"/>
    <property type="match status" value="1"/>
</dbReference>
<dbReference type="Pfam" id="PF03928">
    <property type="entry name" value="HbpS-like"/>
    <property type="match status" value="1"/>
</dbReference>
<sequence>MPPTPAEDAAHILLQEQTLTLEQFDASVAWTLGSMLHAMAVERHYVLVIDIRRFGRPIQPLFYAALPGTTPDNARWARRKSNVVGRYHRSSYAVGLRLEAQGQTLTQRHALPASQYATHGGSFPIAVPAAGGVVGAITVSGLTSREDHELIVEALCRHLGHDYKALRLR</sequence>
<dbReference type="OrthoDB" id="9815315at2"/>
<evidence type="ECO:0000313" key="2">
    <source>
        <dbReference type="Proteomes" id="UP000199024"/>
    </source>
</evidence>
<dbReference type="Proteomes" id="UP000199024">
    <property type="component" value="Unassembled WGS sequence"/>
</dbReference>
<keyword evidence="2" id="KW-1185">Reference proteome</keyword>
<dbReference type="AlphaFoldDB" id="A0A1I6LE88"/>
<dbReference type="RefSeq" id="WP_089836508.1">
    <property type="nucleotide sequence ID" value="NZ_FOZL01000001.1"/>
</dbReference>
<organism evidence="1 2">
    <name type="scientific">Granulicella pectinivorans</name>
    <dbReference type="NCBI Taxonomy" id="474950"/>
    <lineage>
        <taxon>Bacteria</taxon>
        <taxon>Pseudomonadati</taxon>
        <taxon>Acidobacteriota</taxon>
        <taxon>Terriglobia</taxon>
        <taxon>Terriglobales</taxon>
        <taxon>Acidobacteriaceae</taxon>
        <taxon>Granulicella</taxon>
    </lineage>
</organism>
<evidence type="ECO:0000313" key="1">
    <source>
        <dbReference type="EMBL" id="SFS01791.1"/>
    </source>
</evidence>
<dbReference type="InterPro" id="IPR005624">
    <property type="entry name" value="PduO/GlcC-like"/>
</dbReference>
<dbReference type="EMBL" id="FOZL01000001">
    <property type="protein sequence ID" value="SFS01791.1"/>
    <property type="molecule type" value="Genomic_DNA"/>
</dbReference>
<reference evidence="1 2" key="1">
    <citation type="submission" date="2016-10" db="EMBL/GenBank/DDBJ databases">
        <authorList>
            <person name="de Groot N.N."/>
        </authorList>
    </citation>
    <scope>NUCLEOTIDE SEQUENCE [LARGE SCALE GENOMIC DNA]</scope>
    <source>
        <strain evidence="1 2">DSM 21001</strain>
    </source>
</reference>